<dbReference type="HOGENOM" id="CLU_049198_0_0_1"/>
<keyword evidence="5 9" id="KW-0812">Transmembrane</keyword>
<comment type="caution">
    <text evidence="11">The sequence shown here is derived from an EMBL/GenBank/DDBJ whole genome shotgun (WGS) entry which is preliminary data.</text>
</comment>
<dbReference type="PANTHER" id="PTHR22950:SF678">
    <property type="entry name" value="VACUOLAR AMINO ACID TRANSPORTER 5-RELATED"/>
    <property type="match status" value="1"/>
</dbReference>
<dbReference type="STRING" id="1358809.S7W8E7"/>
<sequence length="396" mass="45208">MGLSLFEASLFICTAIFGVGVVSLPSAFKSLGCIFGVGAYCFVGILTLFTIFLISSTLKTVKRTDYTYNDLFSIKYPYLGNILDYIIVLGGILSCMMYTEHLVKWFNTLFEGLIPTHNTFSAAIILFPLFFLSSKKEYKNLRYISYISVFSVFLFAFFILYYFFKLKDKLQVNIKLYNYDFDSGISRFILSMGCQKSIINIYNAMNKPSVRYISYASIISIIFVTCIYTTIGLCGYICFGDRCDDTIITLFCNKNFYKNNLIERTTFNLIAPKILIFSFFISLCGSYCFQIYPTRIALFSIFKRNFNFQNENVLRISTSLGVCIFNFICIMFNLDLKLLITLSGGTIATILCYTMPTLLYLTVNRKNIVITALATIVCILSFAFILKILIHTIKSL</sequence>
<gene>
    <name evidence="11" type="ORF">SLOPH_1988</name>
</gene>
<keyword evidence="4" id="KW-0926">Vacuole</keyword>
<evidence type="ECO:0000256" key="8">
    <source>
        <dbReference type="ARBA" id="ARBA00023136"/>
    </source>
</evidence>
<evidence type="ECO:0000256" key="4">
    <source>
        <dbReference type="ARBA" id="ARBA00022554"/>
    </source>
</evidence>
<dbReference type="AlphaFoldDB" id="S7W8E7"/>
<feature type="transmembrane region" description="Helical" evidence="9">
    <location>
        <begin position="31"/>
        <end position="58"/>
    </location>
</feature>
<keyword evidence="12" id="KW-1185">Reference proteome</keyword>
<dbReference type="OrthoDB" id="438545at2759"/>
<evidence type="ECO:0000256" key="3">
    <source>
        <dbReference type="ARBA" id="ARBA00022448"/>
    </source>
</evidence>
<dbReference type="InParanoid" id="S7W8E7"/>
<feature type="transmembrane region" description="Helical" evidence="9">
    <location>
        <begin position="78"/>
        <end position="98"/>
    </location>
</feature>
<keyword evidence="7 9" id="KW-1133">Transmembrane helix</keyword>
<evidence type="ECO:0000313" key="11">
    <source>
        <dbReference type="EMBL" id="EPR78012.1"/>
    </source>
</evidence>
<keyword evidence="3" id="KW-0813">Transport</keyword>
<dbReference type="EMBL" id="ATCN01001092">
    <property type="protein sequence ID" value="EPR78012.1"/>
    <property type="molecule type" value="Genomic_DNA"/>
</dbReference>
<dbReference type="OMA" id="AGINFMP"/>
<evidence type="ECO:0000256" key="7">
    <source>
        <dbReference type="ARBA" id="ARBA00022989"/>
    </source>
</evidence>
<protein>
    <submittedName>
        <fullName evidence="11">Transmembrane amino acid transporter protein</fullName>
    </submittedName>
</protein>
<evidence type="ECO:0000256" key="1">
    <source>
        <dbReference type="ARBA" id="ARBA00004128"/>
    </source>
</evidence>
<feature type="transmembrane region" description="Helical" evidence="9">
    <location>
        <begin position="340"/>
        <end position="361"/>
    </location>
</feature>
<evidence type="ECO:0000256" key="9">
    <source>
        <dbReference type="SAM" id="Phobius"/>
    </source>
</evidence>
<proteinExistence type="inferred from homology"/>
<dbReference type="VEuPathDB" id="MicrosporidiaDB:SLOPH_1988"/>
<keyword evidence="6" id="KW-0029">Amino-acid transport</keyword>
<name>S7W8E7_SPRLO</name>
<comment type="similarity">
    <text evidence="2">Belongs to the amino acid/polyamine transporter 2 family.</text>
</comment>
<dbReference type="GO" id="GO:0015189">
    <property type="term" value="F:L-lysine transmembrane transporter activity"/>
    <property type="evidence" value="ECO:0007669"/>
    <property type="project" value="TreeGrafter"/>
</dbReference>
<evidence type="ECO:0000259" key="10">
    <source>
        <dbReference type="Pfam" id="PF01490"/>
    </source>
</evidence>
<dbReference type="GO" id="GO:0005313">
    <property type="term" value="F:L-glutamate transmembrane transporter activity"/>
    <property type="evidence" value="ECO:0007669"/>
    <property type="project" value="TreeGrafter"/>
</dbReference>
<feature type="transmembrane region" description="Helical" evidence="9">
    <location>
        <begin position="212"/>
        <end position="231"/>
    </location>
</feature>
<evidence type="ECO:0000256" key="2">
    <source>
        <dbReference type="ARBA" id="ARBA00008066"/>
    </source>
</evidence>
<comment type="subcellular location">
    <subcellularLocation>
        <location evidence="1">Vacuole membrane</location>
        <topology evidence="1">Multi-pass membrane protein</topology>
    </subcellularLocation>
</comment>
<dbReference type="InterPro" id="IPR013057">
    <property type="entry name" value="AA_transpt_TM"/>
</dbReference>
<dbReference type="GO" id="GO:0061459">
    <property type="term" value="F:L-arginine transmembrane transporter activity"/>
    <property type="evidence" value="ECO:0007669"/>
    <property type="project" value="TreeGrafter"/>
</dbReference>
<dbReference type="GO" id="GO:0005774">
    <property type="term" value="C:vacuolar membrane"/>
    <property type="evidence" value="ECO:0007669"/>
    <property type="project" value="UniProtKB-SubCell"/>
</dbReference>
<feature type="domain" description="Amino acid transporter transmembrane" evidence="10">
    <location>
        <begin position="3"/>
        <end position="390"/>
    </location>
</feature>
<dbReference type="Pfam" id="PF01490">
    <property type="entry name" value="Aa_trans"/>
    <property type="match status" value="1"/>
</dbReference>
<keyword evidence="8 9" id="KW-0472">Membrane</keyword>
<feature type="transmembrane region" description="Helical" evidence="9">
    <location>
        <begin position="143"/>
        <end position="164"/>
    </location>
</feature>
<reference evidence="12" key="1">
    <citation type="journal article" date="2013" name="PLoS Genet.">
        <title>The genome of Spraguea lophii and the basis of host-microsporidian interactions.</title>
        <authorList>
            <person name="Campbell S.E."/>
            <person name="Williams T.A."/>
            <person name="Yousuf A."/>
            <person name="Soanes D.M."/>
            <person name="Paszkiewicz K.H."/>
            <person name="Williams B.A.P."/>
        </authorList>
    </citation>
    <scope>NUCLEOTIDE SEQUENCE [LARGE SCALE GENOMIC DNA]</scope>
    <source>
        <strain evidence="12">42_110</strain>
    </source>
</reference>
<evidence type="ECO:0000256" key="5">
    <source>
        <dbReference type="ARBA" id="ARBA00022692"/>
    </source>
</evidence>
<evidence type="ECO:0000256" key="6">
    <source>
        <dbReference type="ARBA" id="ARBA00022970"/>
    </source>
</evidence>
<dbReference type="PANTHER" id="PTHR22950">
    <property type="entry name" value="AMINO ACID TRANSPORTER"/>
    <property type="match status" value="1"/>
</dbReference>
<feature type="transmembrane region" description="Helical" evidence="9">
    <location>
        <begin position="6"/>
        <end position="24"/>
    </location>
</feature>
<dbReference type="GO" id="GO:0005302">
    <property type="term" value="F:L-tyrosine transmembrane transporter activity"/>
    <property type="evidence" value="ECO:0007669"/>
    <property type="project" value="TreeGrafter"/>
</dbReference>
<accession>S7W8E7</accession>
<evidence type="ECO:0000313" key="12">
    <source>
        <dbReference type="Proteomes" id="UP000014978"/>
    </source>
</evidence>
<dbReference type="GO" id="GO:0005290">
    <property type="term" value="F:L-histidine transmembrane transporter activity"/>
    <property type="evidence" value="ECO:0007669"/>
    <property type="project" value="TreeGrafter"/>
</dbReference>
<dbReference type="GO" id="GO:0015194">
    <property type="term" value="F:L-serine transmembrane transporter activity"/>
    <property type="evidence" value="ECO:0007669"/>
    <property type="project" value="TreeGrafter"/>
</dbReference>
<feature type="transmembrane region" description="Helical" evidence="9">
    <location>
        <begin position="368"/>
        <end position="390"/>
    </location>
</feature>
<dbReference type="Proteomes" id="UP000014978">
    <property type="component" value="Unassembled WGS sequence"/>
</dbReference>
<organism evidence="11 12">
    <name type="scientific">Spraguea lophii (strain 42_110)</name>
    <name type="common">Microsporidian parasite</name>
    <dbReference type="NCBI Taxonomy" id="1358809"/>
    <lineage>
        <taxon>Eukaryota</taxon>
        <taxon>Fungi</taxon>
        <taxon>Fungi incertae sedis</taxon>
        <taxon>Microsporidia</taxon>
        <taxon>Spragueidae</taxon>
        <taxon>Spraguea</taxon>
    </lineage>
</organism>
<feature type="transmembrane region" description="Helical" evidence="9">
    <location>
        <begin position="313"/>
        <end position="334"/>
    </location>
</feature>
<feature type="transmembrane region" description="Helical" evidence="9">
    <location>
        <begin position="274"/>
        <end position="292"/>
    </location>
</feature>
<feature type="transmembrane region" description="Helical" evidence="9">
    <location>
        <begin position="110"/>
        <end position="131"/>
    </location>
</feature>